<reference evidence="3" key="1">
    <citation type="submission" date="2016-10" db="EMBL/GenBank/DDBJ databases">
        <authorList>
            <person name="Varghese N."/>
            <person name="Submissions S."/>
        </authorList>
    </citation>
    <scope>NUCLEOTIDE SEQUENCE [LARGE SCALE GENOMIC DNA]</scope>
    <source>
        <strain evidence="3">DSM 24729</strain>
    </source>
</reference>
<dbReference type="AlphaFoldDB" id="A0A1G7IIA6"/>
<proteinExistence type="predicted"/>
<dbReference type="RefSeq" id="WP_029448495.1">
    <property type="nucleotide sequence ID" value="NZ_FNBD01000007.1"/>
</dbReference>
<evidence type="ECO:0008006" key="4">
    <source>
        <dbReference type="Google" id="ProtNLM"/>
    </source>
</evidence>
<dbReference type="Pfam" id="PF06037">
    <property type="entry name" value="DUF922"/>
    <property type="match status" value="1"/>
</dbReference>
<gene>
    <name evidence="2" type="ORF">SAMN04487992_107266</name>
</gene>
<feature type="chain" id="PRO_5010277864" description="DUF922 domain-containing protein" evidence="1">
    <location>
        <begin position="21"/>
        <end position="175"/>
    </location>
</feature>
<feature type="signal peptide" evidence="1">
    <location>
        <begin position="1"/>
        <end position="20"/>
    </location>
</feature>
<organism evidence="2 3">
    <name type="scientific">Cellulophaga baltica</name>
    <dbReference type="NCBI Taxonomy" id="76594"/>
    <lineage>
        <taxon>Bacteria</taxon>
        <taxon>Pseudomonadati</taxon>
        <taxon>Bacteroidota</taxon>
        <taxon>Flavobacteriia</taxon>
        <taxon>Flavobacteriales</taxon>
        <taxon>Flavobacteriaceae</taxon>
        <taxon>Cellulophaga</taxon>
    </lineage>
</organism>
<evidence type="ECO:0000313" key="2">
    <source>
        <dbReference type="EMBL" id="SDF12432.1"/>
    </source>
</evidence>
<keyword evidence="1" id="KW-0732">Signal</keyword>
<evidence type="ECO:0000256" key="1">
    <source>
        <dbReference type="SAM" id="SignalP"/>
    </source>
</evidence>
<name>A0A1G7IIA6_9FLAO</name>
<dbReference type="Proteomes" id="UP000182114">
    <property type="component" value="Unassembled WGS sequence"/>
</dbReference>
<dbReference type="EMBL" id="FNBD01000007">
    <property type="protein sequence ID" value="SDF12432.1"/>
    <property type="molecule type" value="Genomic_DNA"/>
</dbReference>
<keyword evidence="3" id="KW-1185">Reference proteome</keyword>
<dbReference type="eggNOG" id="COG5661">
    <property type="taxonomic scope" value="Bacteria"/>
</dbReference>
<accession>A0A1G7IIA6</accession>
<sequence length="175" mass="20483">MGFIKILSAFLFFFVLPLSAQDEDIILWNPDVKLSWADFKGEPTNTRAAAVTASGLTYSFSTLRKNDAALEINFEVKSHFYPKESWYRPEVCNDVILKHEQLHFDITELYARKFLERLNKASFTDKAKAEVKAIYNQINKELNEFQNLYDSETNFSRNRDQQEAWQIKLQKLLSN</sequence>
<evidence type="ECO:0000313" key="3">
    <source>
        <dbReference type="Proteomes" id="UP000182114"/>
    </source>
</evidence>
<protein>
    <recommendedName>
        <fullName evidence="4">DUF922 domain-containing protein</fullName>
    </recommendedName>
</protein>
<dbReference type="InterPro" id="IPR010321">
    <property type="entry name" value="DUF922"/>
</dbReference>